<evidence type="ECO:0000313" key="2">
    <source>
        <dbReference type="Proteomes" id="UP000229839"/>
    </source>
</evidence>
<comment type="caution">
    <text evidence="1">The sequence shown here is derived from an EMBL/GenBank/DDBJ whole genome shotgun (WGS) entry which is preliminary data.</text>
</comment>
<gene>
    <name evidence="1" type="ORF">CER18_05390</name>
</gene>
<organism evidence="1 2">
    <name type="scientific">Bartonella tribocorum</name>
    <dbReference type="NCBI Taxonomy" id="85701"/>
    <lineage>
        <taxon>Bacteria</taxon>
        <taxon>Pseudomonadati</taxon>
        <taxon>Pseudomonadota</taxon>
        <taxon>Alphaproteobacteria</taxon>
        <taxon>Hyphomicrobiales</taxon>
        <taxon>Bartonellaceae</taxon>
        <taxon>Bartonella</taxon>
    </lineage>
</organism>
<accession>A0A2M6URP5</accession>
<name>A0A2M6URP5_9HYPH</name>
<evidence type="ECO:0000313" key="1">
    <source>
        <dbReference type="EMBL" id="PIT68851.1"/>
    </source>
</evidence>
<dbReference type="AlphaFoldDB" id="A0A2M6URP5"/>
<sequence length="87" mass="9859">MVFLYGKTRLKGQKHVEVLKAFSCLKREDRTMKDFMNYKDFGDLGGVLGGQFGISARSKDARGLKFLEDCMGMFSGDACVCWYLVNQ</sequence>
<proteinExistence type="predicted"/>
<dbReference type="Proteomes" id="UP000229839">
    <property type="component" value="Unassembled WGS sequence"/>
</dbReference>
<reference evidence="1 2" key="1">
    <citation type="submission" date="2017-06" db="EMBL/GenBank/DDBJ databases">
        <title>Draft genome of Bartonella tribocorum strain L103, isolated from a rodent in Laos.</title>
        <authorList>
            <person name="Hadjadj L."/>
            <person name="Jiyipong T."/>
            <person name="Morand S."/>
            <person name="Diene S.M."/>
            <person name="Rolain J.-M."/>
        </authorList>
    </citation>
    <scope>NUCLEOTIDE SEQUENCE [LARGE SCALE GENOMIC DNA]</scope>
    <source>
        <strain evidence="1 2">L103</strain>
    </source>
</reference>
<protein>
    <submittedName>
        <fullName evidence="1">Uncharacterized protein</fullName>
    </submittedName>
</protein>
<dbReference type="EMBL" id="NJGE01000011">
    <property type="protein sequence ID" value="PIT68851.1"/>
    <property type="molecule type" value="Genomic_DNA"/>
</dbReference>